<evidence type="ECO:0000313" key="2">
    <source>
        <dbReference type="Proteomes" id="UP001151760"/>
    </source>
</evidence>
<proteinExistence type="predicted"/>
<accession>A0ABQ5DB33</accession>
<protein>
    <recommendedName>
        <fullName evidence="3">DUF4219 domain-containing protein</fullName>
    </recommendedName>
</protein>
<name>A0ABQ5DB33_9ASTR</name>
<reference evidence="1" key="2">
    <citation type="submission" date="2022-01" db="EMBL/GenBank/DDBJ databases">
        <authorList>
            <person name="Yamashiro T."/>
            <person name="Shiraishi A."/>
            <person name="Satake H."/>
            <person name="Nakayama K."/>
        </authorList>
    </citation>
    <scope>NUCLEOTIDE SEQUENCE</scope>
</reference>
<sequence length="69" mass="8039">MSASNQQTLTDSGANDRPTILEKGNYITWESRFRRFLDNMLEDGGWIWRSIQKGPYVRLMITDPDDTTK</sequence>
<keyword evidence="2" id="KW-1185">Reference proteome</keyword>
<reference evidence="1" key="1">
    <citation type="journal article" date="2022" name="Int. J. Mol. Sci.">
        <title>Draft Genome of Tanacetum Coccineum: Genomic Comparison of Closely Related Tanacetum-Family Plants.</title>
        <authorList>
            <person name="Yamashiro T."/>
            <person name="Shiraishi A."/>
            <person name="Nakayama K."/>
            <person name="Satake H."/>
        </authorList>
    </citation>
    <scope>NUCLEOTIDE SEQUENCE</scope>
</reference>
<gene>
    <name evidence="1" type="ORF">Tco_0925937</name>
</gene>
<evidence type="ECO:0000313" key="1">
    <source>
        <dbReference type="EMBL" id="GJT35518.1"/>
    </source>
</evidence>
<dbReference type="Proteomes" id="UP001151760">
    <property type="component" value="Unassembled WGS sequence"/>
</dbReference>
<organism evidence="1 2">
    <name type="scientific">Tanacetum coccineum</name>
    <dbReference type="NCBI Taxonomy" id="301880"/>
    <lineage>
        <taxon>Eukaryota</taxon>
        <taxon>Viridiplantae</taxon>
        <taxon>Streptophyta</taxon>
        <taxon>Embryophyta</taxon>
        <taxon>Tracheophyta</taxon>
        <taxon>Spermatophyta</taxon>
        <taxon>Magnoliopsida</taxon>
        <taxon>eudicotyledons</taxon>
        <taxon>Gunneridae</taxon>
        <taxon>Pentapetalae</taxon>
        <taxon>asterids</taxon>
        <taxon>campanulids</taxon>
        <taxon>Asterales</taxon>
        <taxon>Asteraceae</taxon>
        <taxon>Asteroideae</taxon>
        <taxon>Anthemideae</taxon>
        <taxon>Anthemidinae</taxon>
        <taxon>Tanacetum</taxon>
    </lineage>
</organism>
<comment type="caution">
    <text evidence="1">The sequence shown here is derived from an EMBL/GenBank/DDBJ whole genome shotgun (WGS) entry which is preliminary data.</text>
</comment>
<evidence type="ECO:0008006" key="3">
    <source>
        <dbReference type="Google" id="ProtNLM"/>
    </source>
</evidence>
<dbReference type="EMBL" id="BQNB010015057">
    <property type="protein sequence ID" value="GJT35518.1"/>
    <property type="molecule type" value="Genomic_DNA"/>
</dbReference>